<feature type="transmembrane region" description="Helical" evidence="1">
    <location>
        <begin position="6"/>
        <end position="26"/>
    </location>
</feature>
<proteinExistence type="predicted"/>
<dbReference type="InterPro" id="IPR049820">
    <property type="entry name" value="Trnsprt_adja_ssu-like"/>
</dbReference>
<keyword evidence="1" id="KW-0812">Transmembrane</keyword>
<dbReference type="AlphaFoldDB" id="A0AA42LUB5"/>
<dbReference type="EMBL" id="CP121261">
    <property type="protein sequence ID" value="WFP05871.1"/>
    <property type="molecule type" value="Genomic_DNA"/>
</dbReference>
<dbReference type="RefSeq" id="WP_230694475.1">
    <property type="nucleotide sequence ID" value="NZ_CP034689.1"/>
</dbReference>
<accession>A0AA42LUB5</accession>
<keyword evidence="1" id="KW-0472">Membrane</keyword>
<sequence length="40" mass="4454">MWLTAYFLIWPAISAAILAILCVTLWRDISAAKQSGKSMI</sequence>
<name>A0AA42LUB5_9BURK</name>
<keyword evidence="1" id="KW-1133">Transmembrane helix</keyword>
<evidence type="ECO:0000313" key="4">
    <source>
        <dbReference type="Proteomes" id="UP001161094"/>
    </source>
</evidence>
<gene>
    <name evidence="2" type="ORF">N5D93_28155</name>
    <name evidence="3" type="ORF">P8T11_16175</name>
</gene>
<reference evidence="3 5" key="2">
    <citation type="submission" date="2023-03" db="EMBL/GenBank/DDBJ databases">
        <title>Achromobacter spanius LIG8.</title>
        <authorList>
            <person name="Shrestha S."/>
        </authorList>
    </citation>
    <scope>NUCLEOTIDE SEQUENCE [LARGE SCALE GENOMIC DNA]</scope>
    <source>
        <strain evidence="3 5">LIG8</strain>
    </source>
</reference>
<evidence type="ECO:0000313" key="3">
    <source>
        <dbReference type="EMBL" id="WFP05871.1"/>
    </source>
</evidence>
<evidence type="ECO:0000313" key="5">
    <source>
        <dbReference type="Proteomes" id="UP001214170"/>
    </source>
</evidence>
<dbReference type="Proteomes" id="UP001214170">
    <property type="component" value="Chromosome"/>
</dbReference>
<organism evidence="2 4">
    <name type="scientific">Achromobacter spanius</name>
    <dbReference type="NCBI Taxonomy" id="217203"/>
    <lineage>
        <taxon>Bacteria</taxon>
        <taxon>Pseudomonadati</taxon>
        <taxon>Pseudomonadota</taxon>
        <taxon>Betaproteobacteria</taxon>
        <taxon>Burkholderiales</taxon>
        <taxon>Alcaligenaceae</taxon>
        <taxon>Achromobacter</taxon>
    </lineage>
</organism>
<protein>
    <submittedName>
        <fullName evidence="2">Transporter small subunit</fullName>
    </submittedName>
</protein>
<keyword evidence="5" id="KW-1185">Reference proteome</keyword>
<evidence type="ECO:0000256" key="1">
    <source>
        <dbReference type="SAM" id="Phobius"/>
    </source>
</evidence>
<dbReference type="EMBL" id="JAOCDZ010000028">
    <property type="protein sequence ID" value="MDH0739709.1"/>
    <property type="molecule type" value="Genomic_DNA"/>
</dbReference>
<evidence type="ECO:0000313" key="2">
    <source>
        <dbReference type="EMBL" id="MDH0739709.1"/>
    </source>
</evidence>
<dbReference type="Proteomes" id="UP001161094">
    <property type="component" value="Unassembled WGS sequence"/>
</dbReference>
<reference evidence="2" key="1">
    <citation type="submission" date="2022-09" db="EMBL/GenBank/DDBJ databases">
        <title>Intensive care unit water sources are persistently colonized with multi-drug resistant bacteria and are the site of extensive horizontal gene transfer of antibiotic resistance genes.</title>
        <authorList>
            <person name="Diorio-Toth L."/>
        </authorList>
    </citation>
    <scope>NUCLEOTIDE SEQUENCE</scope>
    <source>
        <strain evidence="2">GD03843</strain>
    </source>
</reference>
<dbReference type="NCBIfam" id="NF038354">
    <property type="entry name" value="trnsprt_adja_43"/>
    <property type="match status" value="1"/>
</dbReference>